<proteinExistence type="predicted"/>
<dbReference type="Proteomes" id="UP000286045">
    <property type="component" value="Unassembled WGS sequence"/>
</dbReference>
<keyword evidence="3" id="KW-1185">Reference proteome</keyword>
<organism evidence="2 3">
    <name type="scientific">Xylaria grammica</name>
    <dbReference type="NCBI Taxonomy" id="363999"/>
    <lineage>
        <taxon>Eukaryota</taxon>
        <taxon>Fungi</taxon>
        <taxon>Dikarya</taxon>
        <taxon>Ascomycota</taxon>
        <taxon>Pezizomycotina</taxon>
        <taxon>Sordariomycetes</taxon>
        <taxon>Xylariomycetidae</taxon>
        <taxon>Xylariales</taxon>
        <taxon>Xylariaceae</taxon>
        <taxon>Xylaria</taxon>
    </lineage>
</organism>
<protein>
    <submittedName>
        <fullName evidence="2">Uncharacterized protein</fullName>
    </submittedName>
</protein>
<feature type="region of interest" description="Disordered" evidence="1">
    <location>
        <begin position="72"/>
        <end position="101"/>
    </location>
</feature>
<comment type="caution">
    <text evidence="2">The sequence shown here is derived from an EMBL/GenBank/DDBJ whole genome shotgun (WGS) entry which is preliminary data.</text>
</comment>
<dbReference type="EMBL" id="RYZI01000194">
    <property type="protein sequence ID" value="RWA08558.1"/>
    <property type="molecule type" value="Genomic_DNA"/>
</dbReference>
<name>A0A439D2B1_9PEZI</name>
<dbReference type="AlphaFoldDB" id="A0A439D2B1"/>
<accession>A0A439D2B1</accession>
<gene>
    <name evidence="2" type="ORF">EKO27_g6550</name>
</gene>
<reference evidence="2 3" key="1">
    <citation type="submission" date="2018-12" db="EMBL/GenBank/DDBJ databases">
        <title>Draft genome sequence of Xylaria grammica IHI A82.</title>
        <authorList>
            <person name="Buettner E."/>
            <person name="Kellner H."/>
        </authorList>
    </citation>
    <scope>NUCLEOTIDE SEQUENCE [LARGE SCALE GENOMIC DNA]</scope>
    <source>
        <strain evidence="2 3">IHI A82</strain>
    </source>
</reference>
<evidence type="ECO:0000313" key="2">
    <source>
        <dbReference type="EMBL" id="RWA08558.1"/>
    </source>
</evidence>
<sequence length="161" mass="18941">MSTPKKQEKNVQNKQTKLNDVKRKYDTQWNAVNTWVEKIRALGVQKENLTREVAALKFRHQISLGTFRRHEQRLAESGRPGANGEFEKNARKDLEKEEKKYKKVEDEVKAVTKGIKTAQESERKARRKLDELHGELAEARIKLRIEEGRLLQFGDRYRLAR</sequence>
<evidence type="ECO:0000313" key="3">
    <source>
        <dbReference type="Proteomes" id="UP000286045"/>
    </source>
</evidence>
<evidence type="ECO:0000256" key="1">
    <source>
        <dbReference type="SAM" id="MobiDB-lite"/>
    </source>
</evidence>
<feature type="compositionally biased region" description="Basic and acidic residues" evidence="1">
    <location>
        <begin position="85"/>
        <end position="101"/>
    </location>
</feature>